<protein>
    <recommendedName>
        <fullName evidence="2">Atos-like conserved domain-containing protein</fullName>
    </recommendedName>
</protein>
<feature type="domain" description="Atos-like conserved" evidence="2">
    <location>
        <begin position="9"/>
        <end position="78"/>
    </location>
</feature>
<evidence type="ECO:0000313" key="4">
    <source>
        <dbReference type="Proteomes" id="UP000193411"/>
    </source>
</evidence>
<dbReference type="InterPro" id="IPR033473">
    <property type="entry name" value="Atos-like_C"/>
</dbReference>
<comment type="caution">
    <text evidence="3">The sequence shown here is derived from an EMBL/GenBank/DDBJ whole genome shotgun (WGS) entry which is preliminary data.</text>
</comment>
<gene>
    <name evidence="3" type="ORF">BCR44DRAFT_1177421</name>
</gene>
<feature type="region of interest" description="Disordered" evidence="1">
    <location>
        <begin position="212"/>
        <end position="248"/>
    </location>
</feature>
<dbReference type="InterPro" id="IPR051506">
    <property type="entry name" value="ATOS_Transcription_Regulators"/>
</dbReference>
<name>A0A1Y2HJX9_9FUNG</name>
<dbReference type="EMBL" id="MCFL01000030">
    <property type="protein sequence ID" value="ORZ34151.1"/>
    <property type="molecule type" value="Genomic_DNA"/>
</dbReference>
<keyword evidence="4" id="KW-1185">Reference proteome</keyword>
<evidence type="ECO:0000259" key="2">
    <source>
        <dbReference type="SMART" id="SM01177"/>
    </source>
</evidence>
<dbReference type="SMART" id="SM01177">
    <property type="entry name" value="DUF4210"/>
    <property type="match status" value="1"/>
</dbReference>
<feature type="region of interest" description="Disordered" evidence="1">
    <location>
        <begin position="332"/>
        <end position="355"/>
    </location>
</feature>
<proteinExistence type="predicted"/>
<feature type="region of interest" description="Disordered" evidence="1">
    <location>
        <begin position="150"/>
        <end position="169"/>
    </location>
</feature>
<dbReference type="Proteomes" id="UP000193411">
    <property type="component" value="Unassembled WGS sequence"/>
</dbReference>
<dbReference type="Pfam" id="PF13889">
    <property type="entry name" value="Chromosome_seg"/>
    <property type="match status" value="1"/>
</dbReference>
<reference evidence="3 4" key="1">
    <citation type="submission" date="2016-07" db="EMBL/GenBank/DDBJ databases">
        <title>Pervasive Adenine N6-methylation of Active Genes in Fungi.</title>
        <authorList>
            <consortium name="DOE Joint Genome Institute"/>
            <person name="Mondo S.J."/>
            <person name="Dannebaum R.O."/>
            <person name="Kuo R.C."/>
            <person name="Labutti K."/>
            <person name="Haridas S."/>
            <person name="Kuo A."/>
            <person name="Salamov A."/>
            <person name="Ahrendt S.R."/>
            <person name="Lipzen A."/>
            <person name="Sullivan W."/>
            <person name="Andreopoulos W.B."/>
            <person name="Clum A."/>
            <person name="Lindquist E."/>
            <person name="Daum C."/>
            <person name="Ramamoorthy G.K."/>
            <person name="Gryganskyi A."/>
            <person name="Culley D."/>
            <person name="Magnuson J.K."/>
            <person name="James T.Y."/>
            <person name="O'Malley M.A."/>
            <person name="Stajich J.E."/>
            <person name="Spatafora J.W."/>
            <person name="Visel A."/>
            <person name="Grigoriev I.V."/>
        </authorList>
    </citation>
    <scope>NUCLEOTIDE SEQUENCE [LARGE SCALE GENOMIC DNA]</scope>
    <source>
        <strain evidence="3 4">PL171</strain>
    </source>
</reference>
<dbReference type="Pfam" id="PF13915">
    <property type="entry name" value="DUF4210"/>
    <property type="match status" value="1"/>
</dbReference>
<dbReference type="InterPro" id="IPR025261">
    <property type="entry name" value="Atos-like_cons_dom"/>
</dbReference>
<dbReference type="AlphaFoldDB" id="A0A1Y2HJX9"/>
<feature type="region of interest" description="Disordered" evidence="1">
    <location>
        <begin position="76"/>
        <end position="97"/>
    </location>
</feature>
<dbReference type="OrthoDB" id="8625101at2759"/>
<dbReference type="PANTHER" id="PTHR13199">
    <property type="entry name" value="GH03947P"/>
    <property type="match status" value="1"/>
</dbReference>
<evidence type="ECO:0000256" key="1">
    <source>
        <dbReference type="SAM" id="MobiDB-lite"/>
    </source>
</evidence>
<dbReference type="PANTHER" id="PTHR13199:SF11">
    <property type="entry name" value="PROTEIN ATOSSA"/>
    <property type="match status" value="1"/>
</dbReference>
<organism evidence="3 4">
    <name type="scientific">Catenaria anguillulae PL171</name>
    <dbReference type="NCBI Taxonomy" id="765915"/>
    <lineage>
        <taxon>Eukaryota</taxon>
        <taxon>Fungi</taxon>
        <taxon>Fungi incertae sedis</taxon>
        <taxon>Blastocladiomycota</taxon>
        <taxon>Blastocladiomycetes</taxon>
        <taxon>Blastocladiales</taxon>
        <taxon>Catenariaceae</taxon>
        <taxon>Catenaria</taxon>
    </lineage>
</organism>
<sequence>MTTSSPSKFVGSYEESLLSRRLSARRSKPISFNATIGVIGHGKCKPALKCPPHMAVSFAAHYYNFEDDDFLGGGSPVPSASFNPSPPSPTHAPHPSIPSGLRPALGWFAAPSTASTVAPSHSPTLPASAPTWTPYVGVIDLSLLKTSSVSTESLPEPATDPSMDPPKPNKEGVVGGYRIPPRGQLQIVIKNPHQSALKVFLVPYDLSKMPKGTKTAMRHKQYARPVDDQPQPADSGAPPTPRKRSLSHRSLRYALHIPIVCTARGRHYLAGSGGMRVVFSGKSPESHERLDAVTELAGGFTPWVPAVTGGKSAKAKDTIQAPNVDQAAAVSEESPTSPLFVPESHVHNSSPPFIR</sequence>
<evidence type="ECO:0000313" key="3">
    <source>
        <dbReference type="EMBL" id="ORZ34151.1"/>
    </source>
</evidence>
<accession>A0A1Y2HJX9</accession>
<feature type="compositionally biased region" description="Pro residues" evidence="1">
    <location>
        <begin position="84"/>
        <end position="96"/>
    </location>
</feature>